<feature type="compositionally biased region" description="Gly residues" evidence="10">
    <location>
        <begin position="132"/>
        <end position="145"/>
    </location>
</feature>
<dbReference type="InterPro" id="IPR051855">
    <property type="entry name" value="eIF2B_beta_subunit"/>
</dbReference>
<dbReference type="OrthoDB" id="269919at2759"/>
<dbReference type="InterPro" id="IPR000649">
    <property type="entry name" value="IF-2B-related"/>
</dbReference>
<dbReference type="EMBL" id="KQ474076">
    <property type="protein sequence ID" value="KPV76407.1"/>
    <property type="molecule type" value="Genomic_DNA"/>
</dbReference>
<dbReference type="GeneID" id="28973698"/>
<proteinExistence type="inferred from homology"/>
<evidence type="ECO:0000256" key="1">
    <source>
        <dbReference type="ARBA" id="ARBA00004514"/>
    </source>
</evidence>
<sequence>MPMLTGDVSKHGIHRRIDALATRLRRRQLIGSREVALEVIRLFREVVASAKFSSFEQLVAHLDEVGKVLQEAGPKELVVTSMTRRICMLIREEYQTALANHLDEAGPSSPSGSHTPTRPNPLLSTYSTSSLGDGGATTSGAGAGGALPREHEFSKRSFYLKPVFIEAIQELMDEVEMTYRSVGEQSTDHIHSGEFILTIGHSKTVEAFLKHAARKRKFTVIVAETAPSFSGRTHALALSSAGIPTILIPDSNIFALLPRCSKVVVGPHVVLADGALLSLSGSLPLCLAANRMRVPVVAVAGMFKFSPVYLGEADWGMRDLGSPEVVLASTERCVLDPLERLGELDAEETEVLNPYYDVVPADLVSLYISNLGGHPSSVLYRLLNDMYGAQ</sequence>
<evidence type="ECO:0000313" key="11">
    <source>
        <dbReference type="EMBL" id="KPV76407.1"/>
    </source>
</evidence>
<evidence type="ECO:0000256" key="3">
    <source>
        <dbReference type="ARBA" id="ARBA00022490"/>
    </source>
</evidence>
<evidence type="ECO:0000256" key="7">
    <source>
        <dbReference type="ARBA" id="ARBA00044228"/>
    </source>
</evidence>
<dbReference type="GO" id="GO:0005829">
    <property type="term" value="C:cytosol"/>
    <property type="evidence" value="ECO:0007669"/>
    <property type="project" value="UniProtKB-SubCell"/>
</dbReference>
<keyword evidence="4" id="KW-0396">Initiation factor</keyword>
<dbReference type="AlphaFoldDB" id="A0A194S740"/>
<dbReference type="Gene3D" id="3.40.50.10470">
    <property type="entry name" value="Translation initiation factor eif-2b, domain 2"/>
    <property type="match status" value="1"/>
</dbReference>
<dbReference type="RefSeq" id="XP_018272456.1">
    <property type="nucleotide sequence ID" value="XM_018413249.1"/>
</dbReference>
<comment type="subunit">
    <text evidence="8">Component of the translation initiation factor 2B (eIF2B) complex which is a heterodecamer of two sets of five different subunits: alpha, beta, gamma, delta and epsilon. Subunits alpha, beta and delta comprise a regulatory subcomplex and subunits epsilon and gamma comprise a catalytic subcomplex. Within the complex, the hexameric regulatory complex resides at the center, with the two heterodimeric catalytic subcomplexes bound on opposite sides.</text>
</comment>
<evidence type="ECO:0000313" key="12">
    <source>
        <dbReference type="Proteomes" id="UP000053890"/>
    </source>
</evidence>
<evidence type="ECO:0000256" key="2">
    <source>
        <dbReference type="ARBA" id="ARBA00007251"/>
    </source>
</evidence>
<evidence type="ECO:0000256" key="5">
    <source>
        <dbReference type="ARBA" id="ARBA00022917"/>
    </source>
</evidence>
<name>A0A194S740_RHOGW</name>
<feature type="region of interest" description="Disordered" evidence="10">
    <location>
        <begin position="102"/>
        <end position="147"/>
    </location>
</feature>
<dbReference type="PANTHER" id="PTHR45859:SF1">
    <property type="entry name" value="TRANSLATION INITIATION FACTOR EIF-2B SUBUNIT BETA"/>
    <property type="match status" value="1"/>
</dbReference>
<evidence type="ECO:0000256" key="8">
    <source>
        <dbReference type="ARBA" id="ARBA00046432"/>
    </source>
</evidence>
<dbReference type="Proteomes" id="UP000053890">
    <property type="component" value="Unassembled WGS sequence"/>
</dbReference>
<dbReference type="GO" id="GO:0005851">
    <property type="term" value="C:eukaryotic translation initiation factor 2B complex"/>
    <property type="evidence" value="ECO:0007669"/>
    <property type="project" value="TreeGrafter"/>
</dbReference>
<dbReference type="PANTHER" id="PTHR45859">
    <property type="entry name" value="TRANSLATION INITIATION FACTOR EIF-2B SUBUNIT BETA"/>
    <property type="match status" value="1"/>
</dbReference>
<keyword evidence="3" id="KW-0963">Cytoplasm</keyword>
<dbReference type="STRING" id="578459.A0A194S740"/>
<comment type="subcellular location">
    <subcellularLocation>
        <location evidence="1">Cytoplasm</location>
        <location evidence="1">Cytosol</location>
    </subcellularLocation>
</comment>
<protein>
    <recommendedName>
        <fullName evidence="6">Translation initiation factor eIF2B subunit beta</fullName>
    </recommendedName>
    <alternativeName>
        <fullName evidence="7">eIF2B GDP-GTP exchange factor subunit beta</fullName>
    </alternativeName>
</protein>
<evidence type="ECO:0000256" key="9">
    <source>
        <dbReference type="RuleBase" id="RU003814"/>
    </source>
</evidence>
<dbReference type="InterPro" id="IPR037171">
    <property type="entry name" value="NagB/RpiA_transferase-like"/>
</dbReference>
<dbReference type="InterPro" id="IPR042529">
    <property type="entry name" value="IF_2B-like_C"/>
</dbReference>
<organism evidence="11 12">
    <name type="scientific">Rhodotorula graminis (strain WP1)</name>
    <dbReference type="NCBI Taxonomy" id="578459"/>
    <lineage>
        <taxon>Eukaryota</taxon>
        <taxon>Fungi</taxon>
        <taxon>Dikarya</taxon>
        <taxon>Basidiomycota</taxon>
        <taxon>Pucciniomycotina</taxon>
        <taxon>Microbotryomycetes</taxon>
        <taxon>Sporidiobolales</taxon>
        <taxon>Sporidiobolaceae</taxon>
        <taxon>Rhodotorula</taxon>
    </lineage>
</organism>
<evidence type="ECO:0000256" key="10">
    <source>
        <dbReference type="SAM" id="MobiDB-lite"/>
    </source>
</evidence>
<dbReference type="SUPFAM" id="SSF100950">
    <property type="entry name" value="NagB/RpiA/CoA transferase-like"/>
    <property type="match status" value="1"/>
</dbReference>
<gene>
    <name evidence="11" type="ORF">RHOBADRAFT_35044</name>
</gene>
<dbReference type="OMA" id="SHSCAVA"/>
<feature type="compositionally biased region" description="Polar residues" evidence="10">
    <location>
        <begin position="114"/>
        <end position="126"/>
    </location>
</feature>
<dbReference type="GO" id="GO:0005085">
    <property type="term" value="F:guanyl-nucleotide exchange factor activity"/>
    <property type="evidence" value="ECO:0007669"/>
    <property type="project" value="TreeGrafter"/>
</dbReference>
<dbReference type="GO" id="GO:0003743">
    <property type="term" value="F:translation initiation factor activity"/>
    <property type="evidence" value="ECO:0007669"/>
    <property type="project" value="UniProtKB-KW"/>
</dbReference>
<evidence type="ECO:0000256" key="4">
    <source>
        <dbReference type="ARBA" id="ARBA00022540"/>
    </source>
</evidence>
<keyword evidence="5" id="KW-0648">Protein biosynthesis</keyword>
<comment type="similarity">
    <text evidence="2 9">Belongs to the eIF-2B alpha/beta/delta subunits family.</text>
</comment>
<reference evidence="11 12" key="1">
    <citation type="journal article" date="2015" name="Front. Microbiol.">
        <title>Genome sequence of the plant growth promoting endophytic yeast Rhodotorula graminis WP1.</title>
        <authorList>
            <person name="Firrincieli A."/>
            <person name="Otillar R."/>
            <person name="Salamov A."/>
            <person name="Schmutz J."/>
            <person name="Khan Z."/>
            <person name="Redman R.S."/>
            <person name="Fleck N.D."/>
            <person name="Lindquist E."/>
            <person name="Grigoriev I.V."/>
            <person name="Doty S.L."/>
        </authorList>
    </citation>
    <scope>NUCLEOTIDE SEQUENCE [LARGE SCALE GENOMIC DNA]</scope>
    <source>
        <strain evidence="11 12">WP1</strain>
    </source>
</reference>
<dbReference type="Pfam" id="PF01008">
    <property type="entry name" value="IF-2B"/>
    <property type="match status" value="1"/>
</dbReference>
<keyword evidence="12" id="KW-1185">Reference proteome</keyword>
<accession>A0A194S740</accession>
<evidence type="ECO:0000256" key="6">
    <source>
        <dbReference type="ARBA" id="ARBA00044122"/>
    </source>
</evidence>